<name>A0A0L6VJE2_9BASI</name>
<evidence type="ECO:0000313" key="5">
    <source>
        <dbReference type="Proteomes" id="UP000037035"/>
    </source>
</evidence>
<comment type="similarity">
    <text evidence="1">Belongs to the peptidase S8 family.</text>
</comment>
<keyword evidence="2" id="KW-0732">Signal</keyword>
<feature type="domain" description="C5a peptidase/Subtilisin-like protease SBT2-like Fn3-like" evidence="3">
    <location>
        <begin position="12"/>
        <end position="111"/>
    </location>
</feature>
<keyword evidence="5" id="KW-1185">Reference proteome</keyword>
<dbReference type="GO" id="GO:0016020">
    <property type="term" value="C:membrane"/>
    <property type="evidence" value="ECO:0007669"/>
    <property type="project" value="InterPro"/>
</dbReference>
<dbReference type="InterPro" id="IPR008972">
    <property type="entry name" value="Cupredoxin"/>
</dbReference>
<dbReference type="OrthoDB" id="206201at2759"/>
<accession>A0A0L6VJE2</accession>
<organism evidence="4 5">
    <name type="scientific">Puccinia sorghi</name>
    <dbReference type="NCBI Taxonomy" id="27349"/>
    <lineage>
        <taxon>Eukaryota</taxon>
        <taxon>Fungi</taxon>
        <taxon>Dikarya</taxon>
        <taxon>Basidiomycota</taxon>
        <taxon>Pucciniomycotina</taxon>
        <taxon>Pucciniomycetes</taxon>
        <taxon>Pucciniales</taxon>
        <taxon>Pucciniaceae</taxon>
        <taxon>Puccinia</taxon>
    </lineage>
</organism>
<evidence type="ECO:0000259" key="3">
    <source>
        <dbReference type="Pfam" id="PF06280"/>
    </source>
</evidence>
<proteinExistence type="inferred from homology"/>
<dbReference type="GO" id="GO:0004252">
    <property type="term" value="F:serine-type endopeptidase activity"/>
    <property type="evidence" value="ECO:0007669"/>
    <property type="project" value="InterPro"/>
</dbReference>
<comment type="caution">
    <text evidence="4">The sequence shown here is derived from an EMBL/GenBank/DDBJ whole genome shotgun (WGS) entry which is preliminary data.</text>
</comment>
<gene>
    <name evidence="4" type="ORF">VP01_148g28</name>
</gene>
<dbReference type="EMBL" id="LAVV01005442">
    <property type="protein sequence ID" value="KNZ60881.1"/>
    <property type="molecule type" value="Genomic_DNA"/>
</dbReference>
<evidence type="ECO:0000256" key="2">
    <source>
        <dbReference type="ARBA" id="ARBA00022729"/>
    </source>
</evidence>
<dbReference type="InterPro" id="IPR010435">
    <property type="entry name" value="C5a/SBT2-like_Fn3"/>
</dbReference>
<evidence type="ECO:0000256" key="1">
    <source>
        <dbReference type="ARBA" id="ARBA00011073"/>
    </source>
</evidence>
<dbReference type="AlphaFoldDB" id="A0A0L6VJE2"/>
<sequence length="123" mass="13274">MATSVVSTHSFSLNDTLHFNGTQPLSIVNKGKHPVSYTVDHVTAGTALALDKHYYPVTLIPGTAVVSFLVDKFMLNPGQTFTLQVKFQAPSGLDELTLPVCSGLVMLYVEESPKKLTALSQLP</sequence>
<reference evidence="4 5" key="1">
    <citation type="submission" date="2015-08" db="EMBL/GenBank/DDBJ databases">
        <title>Next Generation Sequencing and Analysis of the Genome of Puccinia sorghi L Schw, the Causal Agent of Maize Common Rust.</title>
        <authorList>
            <person name="Rochi L."/>
            <person name="Burguener G."/>
            <person name="Darino M."/>
            <person name="Turjanski A."/>
            <person name="Kreff E."/>
            <person name="Dieguez M.J."/>
            <person name="Sacco F."/>
        </authorList>
    </citation>
    <scope>NUCLEOTIDE SEQUENCE [LARGE SCALE GENOMIC DNA]</scope>
    <source>
        <strain evidence="4 5">RO10H11247</strain>
    </source>
</reference>
<dbReference type="VEuPathDB" id="FungiDB:VP01_148g28"/>
<dbReference type="STRING" id="27349.A0A0L6VJE2"/>
<dbReference type="Proteomes" id="UP000037035">
    <property type="component" value="Unassembled WGS sequence"/>
</dbReference>
<dbReference type="SUPFAM" id="SSF49503">
    <property type="entry name" value="Cupredoxins"/>
    <property type="match status" value="1"/>
</dbReference>
<protein>
    <recommendedName>
        <fullName evidence="3">C5a peptidase/Subtilisin-like protease SBT2-like Fn3-like domain-containing protein</fullName>
    </recommendedName>
</protein>
<dbReference type="Pfam" id="PF06280">
    <property type="entry name" value="fn3_5"/>
    <property type="match status" value="1"/>
</dbReference>
<evidence type="ECO:0000313" key="4">
    <source>
        <dbReference type="EMBL" id="KNZ60881.1"/>
    </source>
</evidence>